<name>A0A7S1XK09_9RHOD</name>
<organism evidence="1">
    <name type="scientific">Erythrolobus australicus</name>
    <dbReference type="NCBI Taxonomy" id="1077150"/>
    <lineage>
        <taxon>Eukaryota</taxon>
        <taxon>Rhodophyta</taxon>
        <taxon>Bangiophyceae</taxon>
        <taxon>Porphyridiales</taxon>
        <taxon>Porphyridiaceae</taxon>
        <taxon>Erythrolobus</taxon>
    </lineage>
</organism>
<dbReference type="AlphaFoldDB" id="A0A7S1XK09"/>
<evidence type="ECO:0000313" key="1">
    <source>
        <dbReference type="EMBL" id="CAD9241652.1"/>
    </source>
</evidence>
<reference evidence="1" key="1">
    <citation type="submission" date="2021-01" db="EMBL/GenBank/DDBJ databases">
        <authorList>
            <person name="Corre E."/>
            <person name="Pelletier E."/>
            <person name="Niang G."/>
            <person name="Scheremetjew M."/>
            <person name="Finn R."/>
            <person name="Kale V."/>
            <person name="Holt S."/>
            <person name="Cochrane G."/>
            <person name="Meng A."/>
            <person name="Brown T."/>
            <person name="Cohen L."/>
        </authorList>
    </citation>
    <scope>NUCLEOTIDE SEQUENCE</scope>
    <source>
        <strain evidence="1">CCMP3124</strain>
    </source>
</reference>
<protein>
    <recommendedName>
        <fullName evidence="2">RRM domain-containing protein</fullName>
    </recommendedName>
</protein>
<accession>A0A7S1XK09</accession>
<gene>
    <name evidence="1" type="ORF">EAUS1353_LOCUS3392</name>
</gene>
<proteinExistence type="predicted"/>
<sequence>MDSSARLDDVVLEKFETGCRVTSAGRAARATIRVGISAEDDGALEQTLEEVIVRNKRALKAGISGSFLGRSRAISRGSNFGSQRWKSDPLDVRHRMSREEYEARAGSRHVFGGGVGTVIKKRTHGKEALKNLTQRTDGDKVTKFVRSAEDQDLAKLKSVWVVFRGLPKAGVNARRFERGLKGHKFVCVKELVDAASPNCWRAAVQFDCKRDADHILSKCERRELFGGAFLDVSYLGKHEPL</sequence>
<evidence type="ECO:0008006" key="2">
    <source>
        <dbReference type="Google" id="ProtNLM"/>
    </source>
</evidence>
<dbReference type="EMBL" id="HBGI01005207">
    <property type="protein sequence ID" value="CAD9241652.1"/>
    <property type="molecule type" value="Transcribed_RNA"/>
</dbReference>